<evidence type="ECO:0000256" key="3">
    <source>
        <dbReference type="SAM" id="MobiDB-lite"/>
    </source>
</evidence>
<dbReference type="PROSITE" id="PS01209">
    <property type="entry name" value="LDLRA_1"/>
    <property type="match status" value="1"/>
</dbReference>
<dbReference type="Proteomes" id="UP000694420">
    <property type="component" value="Unplaced"/>
</dbReference>
<keyword evidence="1" id="KW-1015">Disulfide bond</keyword>
<dbReference type="SMART" id="SM00192">
    <property type="entry name" value="LDLa"/>
    <property type="match status" value="1"/>
</dbReference>
<dbReference type="InterPro" id="IPR036055">
    <property type="entry name" value="LDL_receptor-like_sf"/>
</dbReference>
<dbReference type="SUPFAM" id="SSF57424">
    <property type="entry name" value="LDL receptor-like module"/>
    <property type="match status" value="1"/>
</dbReference>
<feature type="region of interest" description="Disordered" evidence="3">
    <location>
        <begin position="164"/>
        <end position="219"/>
    </location>
</feature>
<reference evidence="4" key="1">
    <citation type="submission" date="2025-08" db="UniProtKB">
        <authorList>
            <consortium name="Ensembl"/>
        </authorList>
    </citation>
    <scope>IDENTIFICATION</scope>
</reference>
<dbReference type="CDD" id="cd00112">
    <property type="entry name" value="LDLa"/>
    <property type="match status" value="1"/>
</dbReference>
<sequence>MLLVSYREPGPWALSPALLAKGARWLWPRWPWGNVALCAGLGRPLRAEVTCAPNQFQCAITKRCIPRVWVCDRDNDCVDGSDEPANCSTQLARGSPASCTRGAGDTRGPRVPAALLAPTRRSPLPLQEQPLRAGALAVRLRQRLRRQLGRGELQYVPPRRAALGVPRGQGNAAALSPMHKCDGREVPSVPWPDPERSSSGSLGRFWAPGGPSPSPPTSSACSFSVVFTSCF</sequence>
<dbReference type="Gene3D" id="4.10.400.10">
    <property type="entry name" value="Low-density Lipoprotein Receptor"/>
    <property type="match status" value="1"/>
</dbReference>
<dbReference type="FunFam" id="4.10.400.10:FF:000032">
    <property type="entry name" value="Low density lipoprotein receptor-related protein 1"/>
    <property type="match status" value="1"/>
</dbReference>
<dbReference type="Ensembl" id="ENSNPET00000000846.1">
    <property type="protein sequence ID" value="ENSNPEP00000000832.1"/>
    <property type="gene ID" value="ENSNPEG00000000648.1"/>
</dbReference>
<accession>A0A8C7E877</accession>
<dbReference type="InterPro" id="IPR023415">
    <property type="entry name" value="LDLR_class-A_CS"/>
</dbReference>
<comment type="caution">
    <text evidence="2">Lacks conserved residue(s) required for the propagation of feature annotation.</text>
</comment>
<evidence type="ECO:0000256" key="1">
    <source>
        <dbReference type="ARBA" id="ARBA00023157"/>
    </source>
</evidence>
<protein>
    <submittedName>
        <fullName evidence="4">Uncharacterized protein</fullName>
    </submittedName>
</protein>
<name>A0A8C7E877_NOTPE</name>
<evidence type="ECO:0000313" key="5">
    <source>
        <dbReference type="Proteomes" id="UP000694420"/>
    </source>
</evidence>
<dbReference type="PROSITE" id="PS50068">
    <property type="entry name" value="LDLRA_2"/>
    <property type="match status" value="1"/>
</dbReference>
<proteinExistence type="predicted"/>
<dbReference type="InterPro" id="IPR002172">
    <property type="entry name" value="LDrepeatLR_classA_rpt"/>
</dbReference>
<reference evidence="4" key="2">
    <citation type="submission" date="2025-09" db="UniProtKB">
        <authorList>
            <consortium name="Ensembl"/>
        </authorList>
    </citation>
    <scope>IDENTIFICATION</scope>
</reference>
<organism evidence="4 5">
    <name type="scientific">Nothoprocta perdicaria</name>
    <name type="common">Chilean tinamou</name>
    <name type="synonym">Crypturus perdicarius</name>
    <dbReference type="NCBI Taxonomy" id="30464"/>
    <lineage>
        <taxon>Eukaryota</taxon>
        <taxon>Metazoa</taxon>
        <taxon>Chordata</taxon>
        <taxon>Craniata</taxon>
        <taxon>Vertebrata</taxon>
        <taxon>Euteleostomi</taxon>
        <taxon>Archelosauria</taxon>
        <taxon>Archosauria</taxon>
        <taxon>Dinosauria</taxon>
        <taxon>Saurischia</taxon>
        <taxon>Theropoda</taxon>
        <taxon>Coelurosauria</taxon>
        <taxon>Aves</taxon>
        <taxon>Palaeognathae</taxon>
        <taxon>Tinamiformes</taxon>
        <taxon>Tinamidae</taxon>
        <taxon>Nothoprocta</taxon>
    </lineage>
</organism>
<dbReference type="AlphaFoldDB" id="A0A8C7E877"/>
<keyword evidence="5" id="KW-1185">Reference proteome</keyword>
<evidence type="ECO:0000256" key="2">
    <source>
        <dbReference type="PROSITE-ProRule" id="PRU00124"/>
    </source>
</evidence>
<dbReference type="Pfam" id="PF00057">
    <property type="entry name" value="Ldl_recept_a"/>
    <property type="match status" value="1"/>
</dbReference>
<evidence type="ECO:0000313" key="4">
    <source>
        <dbReference type="Ensembl" id="ENSNPEP00000000832.1"/>
    </source>
</evidence>